<feature type="region of interest" description="Disordered" evidence="1">
    <location>
        <begin position="1"/>
        <end position="82"/>
    </location>
</feature>
<gene>
    <name evidence="2" type="ORF">Nepgr_014792</name>
</gene>
<evidence type="ECO:0000313" key="2">
    <source>
        <dbReference type="EMBL" id="GMH12951.1"/>
    </source>
</evidence>
<dbReference type="EMBL" id="BSYO01000012">
    <property type="protein sequence ID" value="GMH12951.1"/>
    <property type="molecule type" value="Genomic_DNA"/>
</dbReference>
<keyword evidence="3" id="KW-1185">Reference proteome</keyword>
<feature type="compositionally biased region" description="Basic and acidic residues" evidence="1">
    <location>
        <begin position="70"/>
        <end position="82"/>
    </location>
</feature>
<organism evidence="2 3">
    <name type="scientific">Nepenthes gracilis</name>
    <name type="common">Slender pitcher plant</name>
    <dbReference type="NCBI Taxonomy" id="150966"/>
    <lineage>
        <taxon>Eukaryota</taxon>
        <taxon>Viridiplantae</taxon>
        <taxon>Streptophyta</taxon>
        <taxon>Embryophyta</taxon>
        <taxon>Tracheophyta</taxon>
        <taxon>Spermatophyta</taxon>
        <taxon>Magnoliopsida</taxon>
        <taxon>eudicotyledons</taxon>
        <taxon>Gunneridae</taxon>
        <taxon>Pentapetalae</taxon>
        <taxon>Caryophyllales</taxon>
        <taxon>Nepenthaceae</taxon>
        <taxon>Nepenthes</taxon>
    </lineage>
</organism>
<feature type="compositionally biased region" description="Basic and acidic residues" evidence="1">
    <location>
        <begin position="13"/>
        <end position="45"/>
    </location>
</feature>
<evidence type="ECO:0000313" key="3">
    <source>
        <dbReference type="Proteomes" id="UP001279734"/>
    </source>
</evidence>
<reference evidence="2" key="1">
    <citation type="submission" date="2023-05" db="EMBL/GenBank/DDBJ databases">
        <title>Nepenthes gracilis genome sequencing.</title>
        <authorList>
            <person name="Fukushima K."/>
        </authorList>
    </citation>
    <scope>NUCLEOTIDE SEQUENCE</scope>
    <source>
        <strain evidence="2">SING2019-196</strain>
    </source>
</reference>
<proteinExistence type="predicted"/>
<comment type="caution">
    <text evidence="2">The sequence shown here is derived from an EMBL/GenBank/DDBJ whole genome shotgun (WGS) entry which is preliminary data.</text>
</comment>
<dbReference type="AlphaFoldDB" id="A0AAD3SLV0"/>
<accession>A0AAD3SLV0</accession>
<dbReference type="Proteomes" id="UP001279734">
    <property type="component" value="Unassembled WGS sequence"/>
</dbReference>
<sequence>MTSNTQIWRKNREKAERKPTTEKSKGVKLMGARDEGRLDKEENKSRGWRLTPSAAQRSAETTRRRKRNPREKEEHTSHENNN</sequence>
<evidence type="ECO:0000256" key="1">
    <source>
        <dbReference type="SAM" id="MobiDB-lite"/>
    </source>
</evidence>
<name>A0AAD3SLV0_NEPGR</name>
<protein>
    <submittedName>
        <fullName evidence="2">Uncharacterized protein</fullName>
    </submittedName>
</protein>